<protein>
    <submittedName>
        <fullName evidence="2">Uncharacterized protein</fullName>
    </submittedName>
</protein>
<organism evidence="2 3">
    <name type="scientific">Candidatus Competibacter denitrificans Run_A_D11</name>
    <dbReference type="NCBI Taxonomy" id="1400863"/>
    <lineage>
        <taxon>Bacteria</taxon>
        <taxon>Pseudomonadati</taxon>
        <taxon>Pseudomonadota</taxon>
        <taxon>Gammaproteobacteria</taxon>
        <taxon>Candidatus Competibacteraceae</taxon>
        <taxon>Candidatus Competibacter</taxon>
    </lineage>
</organism>
<evidence type="ECO:0000313" key="2">
    <source>
        <dbReference type="EMBL" id="CDI01836.1"/>
    </source>
</evidence>
<dbReference type="STRING" id="1400863.BN873_210057"/>
<dbReference type="OrthoDB" id="10003269at2"/>
<feature type="compositionally biased region" description="Polar residues" evidence="1">
    <location>
        <begin position="109"/>
        <end position="126"/>
    </location>
</feature>
<evidence type="ECO:0000256" key="1">
    <source>
        <dbReference type="SAM" id="MobiDB-lite"/>
    </source>
</evidence>
<dbReference type="RefSeq" id="WP_048671318.1">
    <property type="nucleotide sequence ID" value="NZ_CBTJ020000027.1"/>
</dbReference>
<gene>
    <name evidence="2" type="ORF">BN873_210057</name>
</gene>
<dbReference type="AlphaFoldDB" id="W6M2S8"/>
<evidence type="ECO:0000313" key="3">
    <source>
        <dbReference type="Proteomes" id="UP000035760"/>
    </source>
</evidence>
<name>W6M2S8_9GAMM</name>
<sequence>MKIRHILLLLAAVLAIAFMQPLVTFLGGLTLLLGVGSVIFRDLPPASQNAVEHRVLGWLRRARTADPLPIADEKSGVGRKLMVDQADASILAQTFRRSRAKPVVRNAPSDATSKGANEETPSPSNV</sequence>
<keyword evidence="3" id="KW-1185">Reference proteome</keyword>
<dbReference type="EMBL" id="CBTJ020000027">
    <property type="protein sequence ID" value="CDI01836.1"/>
    <property type="molecule type" value="Genomic_DNA"/>
</dbReference>
<reference evidence="2" key="1">
    <citation type="submission" date="2013-07" db="EMBL/GenBank/DDBJ databases">
        <authorList>
            <person name="McIlroy S."/>
        </authorList>
    </citation>
    <scope>NUCLEOTIDE SEQUENCE [LARGE SCALE GENOMIC DNA]</scope>
    <source>
        <strain evidence="2">Run_A_D11</strain>
    </source>
</reference>
<dbReference type="Proteomes" id="UP000035760">
    <property type="component" value="Unassembled WGS sequence"/>
</dbReference>
<reference evidence="2" key="2">
    <citation type="submission" date="2014-03" db="EMBL/GenBank/DDBJ databases">
        <title>Candidatus Competibacter-lineage genomes retrieved from metagenomes reveal functional metabolic diversity.</title>
        <authorList>
            <person name="McIlroy S.J."/>
            <person name="Albertsen M."/>
            <person name="Andresen E.K."/>
            <person name="Saunders A.M."/>
            <person name="Kristiansen R."/>
            <person name="Stokholm-Bjerregaard M."/>
            <person name="Nielsen K.L."/>
            <person name="Nielsen P.H."/>
        </authorList>
    </citation>
    <scope>NUCLEOTIDE SEQUENCE</scope>
    <source>
        <strain evidence="2">Run_A_D11</strain>
    </source>
</reference>
<proteinExistence type="predicted"/>
<accession>W6M2S8</accession>
<feature type="region of interest" description="Disordered" evidence="1">
    <location>
        <begin position="98"/>
        <end position="126"/>
    </location>
</feature>
<comment type="caution">
    <text evidence="2">The sequence shown here is derived from an EMBL/GenBank/DDBJ whole genome shotgun (WGS) entry which is preliminary data.</text>
</comment>